<dbReference type="InterPro" id="IPR003594">
    <property type="entry name" value="HATPase_dom"/>
</dbReference>
<feature type="region of interest" description="Disordered" evidence="10">
    <location>
        <begin position="1"/>
        <end position="38"/>
    </location>
</feature>
<feature type="transmembrane region" description="Helical" evidence="11">
    <location>
        <begin position="52"/>
        <end position="76"/>
    </location>
</feature>
<dbReference type="Pfam" id="PF00512">
    <property type="entry name" value="HisKA"/>
    <property type="match status" value="1"/>
</dbReference>
<dbReference type="PRINTS" id="PR00344">
    <property type="entry name" value="BCTRLSENSOR"/>
</dbReference>
<dbReference type="Gene3D" id="3.30.565.10">
    <property type="entry name" value="Histidine kinase-like ATPase, C-terminal domain"/>
    <property type="match status" value="1"/>
</dbReference>
<feature type="transmembrane region" description="Helical" evidence="11">
    <location>
        <begin position="226"/>
        <end position="248"/>
    </location>
</feature>
<dbReference type="InterPro" id="IPR004358">
    <property type="entry name" value="Sig_transdc_His_kin-like_C"/>
</dbReference>
<keyword evidence="11" id="KW-0472">Membrane</keyword>
<evidence type="ECO:0000259" key="12">
    <source>
        <dbReference type="PROSITE" id="PS50109"/>
    </source>
</evidence>
<sequence length="565" mass="60384">MTLDQETGPAASTASTAPAAAPEPGGPPAPVLPAGGRRAPRTGLSRLSLTQIYRIGSVVLTTVLILALTQAAIALVHNNDARDGLTGHVDPATLEQFRLGSAVGRQDTAIRNYAADGDRARLADYRDAIADEAAAAASIRRDLAGVAGTGPTRQRLEAVERASAAWRRGFAEPLAAGSGQGISEAAEAAGRDLFAGFRAANVALQGALTSLHGKVSENLRDAAVRVYWSVGAAFLIVVLAAILLALVISRTVLHPVRSLTGRVRAVSQGDYEHGLDVGGPAEIAELAAIVDAMRNRILQEWRAATEARAVLDEQATELRRSNAELEQFAYVASHDLQEPLRKVASFCQMLDRRYADRLDDRGRQYIEFAVDGSKRMQSLISDLLGFSRVGRMSAMEDGVALDAVVDRAVDNLSALIEETGATVERAELPAVHGDRSQLGQLFQNLVGNAVKFRREGVAPHVRITAERKGDEWEFACADNGIGIEPRYADRIFLIFQRLHAREEYSGTGIGLALCKKIVEYHGGRIWLDSPEDRAEGTPGTTIRWTMPAAAGPAGDAPAEGRDGDD</sequence>
<dbReference type="SMART" id="SM00387">
    <property type="entry name" value="HATPase_c"/>
    <property type="match status" value="1"/>
</dbReference>
<evidence type="ECO:0000256" key="9">
    <source>
        <dbReference type="ARBA" id="ARBA00023012"/>
    </source>
</evidence>
<protein>
    <recommendedName>
        <fullName evidence="3">histidine kinase</fullName>
        <ecNumber evidence="3">2.7.13.3</ecNumber>
    </recommendedName>
</protein>
<dbReference type="SUPFAM" id="SSF158472">
    <property type="entry name" value="HAMP domain-like"/>
    <property type="match status" value="1"/>
</dbReference>
<feature type="domain" description="HAMP" evidence="13">
    <location>
        <begin position="250"/>
        <end position="302"/>
    </location>
</feature>
<evidence type="ECO:0000313" key="14">
    <source>
        <dbReference type="EMBL" id="MBW8482026.1"/>
    </source>
</evidence>
<proteinExistence type="predicted"/>
<dbReference type="InterPro" id="IPR036890">
    <property type="entry name" value="HATPase_C_sf"/>
</dbReference>
<dbReference type="PANTHER" id="PTHR43304">
    <property type="entry name" value="PHYTOCHROME-LIKE PROTEIN CPH1"/>
    <property type="match status" value="1"/>
</dbReference>
<dbReference type="EMBL" id="JAIBOA010000003">
    <property type="protein sequence ID" value="MBW8482026.1"/>
    <property type="molecule type" value="Genomic_DNA"/>
</dbReference>
<reference evidence="14 15" key="1">
    <citation type="submission" date="2021-07" db="EMBL/GenBank/DDBJ databases">
        <title>Actinomadura sp. PM05-2 isolated from lichen.</title>
        <authorList>
            <person name="Somphong A."/>
            <person name="Phongsopitanun W."/>
            <person name="Tanasupawat S."/>
            <person name="Peongsungnone V."/>
        </authorList>
    </citation>
    <scope>NUCLEOTIDE SEQUENCE [LARGE SCALE GENOMIC DNA]</scope>
    <source>
        <strain evidence="14 15">PM05-2</strain>
    </source>
</reference>
<evidence type="ECO:0000256" key="2">
    <source>
        <dbReference type="ARBA" id="ARBA00004236"/>
    </source>
</evidence>
<dbReference type="PROSITE" id="PS50109">
    <property type="entry name" value="HIS_KIN"/>
    <property type="match status" value="1"/>
</dbReference>
<evidence type="ECO:0000256" key="5">
    <source>
        <dbReference type="ARBA" id="ARBA00022679"/>
    </source>
</evidence>
<evidence type="ECO:0000259" key="13">
    <source>
        <dbReference type="PROSITE" id="PS50885"/>
    </source>
</evidence>
<keyword evidence="6 11" id="KW-0812">Transmembrane</keyword>
<gene>
    <name evidence="14" type="ORF">K1Y72_06595</name>
</gene>
<name>A0ABS7FNU5_9ACTN</name>
<dbReference type="SMART" id="SM00304">
    <property type="entry name" value="HAMP"/>
    <property type="match status" value="1"/>
</dbReference>
<dbReference type="SUPFAM" id="SSF55874">
    <property type="entry name" value="ATPase domain of HSP90 chaperone/DNA topoisomerase II/histidine kinase"/>
    <property type="match status" value="1"/>
</dbReference>
<dbReference type="CDD" id="cd06225">
    <property type="entry name" value="HAMP"/>
    <property type="match status" value="1"/>
</dbReference>
<comment type="subcellular location">
    <subcellularLocation>
        <location evidence="2">Cell membrane</location>
    </subcellularLocation>
</comment>
<dbReference type="Gene3D" id="1.10.287.130">
    <property type="match status" value="1"/>
</dbReference>
<evidence type="ECO:0000256" key="6">
    <source>
        <dbReference type="ARBA" id="ARBA00022692"/>
    </source>
</evidence>
<evidence type="ECO:0000313" key="15">
    <source>
        <dbReference type="Proteomes" id="UP000774570"/>
    </source>
</evidence>
<keyword evidence="15" id="KW-1185">Reference proteome</keyword>
<dbReference type="Gene3D" id="6.10.340.10">
    <property type="match status" value="1"/>
</dbReference>
<dbReference type="RefSeq" id="WP_220164218.1">
    <property type="nucleotide sequence ID" value="NZ_JAIBOA010000003.1"/>
</dbReference>
<evidence type="ECO:0000256" key="3">
    <source>
        <dbReference type="ARBA" id="ARBA00012438"/>
    </source>
</evidence>
<dbReference type="SUPFAM" id="SSF47384">
    <property type="entry name" value="Homodimeric domain of signal transducing histidine kinase"/>
    <property type="match status" value="1"/>
</dbReference>
<dbReference type="PROSITE" id="PS50885">
    <property type="entry name" value="HAMP"/>
    <property type="match status" value="1"/>
</dbReference>
<dbReference type="PANTHER" id="PTHR43304:SF1">
    <property type="entry name" value="PAC DOMAIN-CONTAINING PROTEIN"/>
    <property type="match status" value="1"/>
</dbReference>
<feature type="region of interest" description="Disordered" evidence="10">
    <location>
        <begin position="531"/>
        <end position="565"/>
    </location>
</feature>
<dbReference type="InterPro" id="IPR036097">
    <property type="entry name" value="HisK_dim/P_sf"/>
</dbReference>
<feature type="compositionally biased region" description="Low complexity" evidence="10">
    <location>
        <begin position="7"/>
        <end position="23"/>
    </location>
</feature>
<dbReference type="Pfam" id="PF00672">
    <property type="entry name" value="HAMP"/>
    <property type="match status" value="1"/>
</dbReference>
<evidence type="ECO:0000256" key="7">
    <source>
        <dbReference type="ARBA" id="ARBA00022777"/>
    </source>
</evidence>
<keyword evidence="7" id="KW-0418">Kinase</keyword>
<keyword evidence="8 11" id="KW-1133">Transmembrane helix</keyword>
<evidence type="ECO:0000256" key="11">
    <source>
        <dbReference type="SAM" id="Phobius"/>
    </source>
</evidence>
<dbReference type="InterPro" id="IPR005467">
    <property type="entry name" value="His_kinase_dom"/>
</dbReference>
<organism evidence="14 15">
    <name type="scientific">Actinomadura parmotrematis</name>
    <dbReference type="NCBI Taxonomy" id="2864039"/>
    <lineage>
        <taxon>Bacteria</taxon>
        <taxon>Bacillati</taxon>
        <taxon>Actinomycetota</taxon>
        <taxon>Actinomycetes</taxon>
        <taxon>Streptosporangiales</taxon>
        <taxon>Thermomonosporaceae</taxon>
        <taxon>Actinomadura</taxon>
    </lineage>
</organism>
<evidence type="ECO:0000256" key="4">
    <source>
        <dbReference type="ARBA" id="ARBA00022553"/>
    </source>
</evidence>
<evidence type="ECO:0000256" key="10">
    <source>
        <dbReference type="SAM" id="MobiDB-lite"/>
    </source>
</evidence>
<dbReference type="InterPro" id="IPR052162">
    <property type="entry name" value="Sensor_kinase/Photoreceptor"/>
</dbReference>
<dbReference type="EC" id="2.7.13.3" evidence="3"/>
<feature type="compositionally biased region" description="Low complexity" evidence="10">
    <location>
        <begin position="547"/>
        <end position="557"/>
    </location>
</feature>
<keyword evidence="4" id="KW-0597">Phosphoprotein</keyword>
<dbReference type="Pfam" id="PF02518">
    <property type="entry name" value="HATPase_c"/>
    <property type="match status" value="1"/>
</dbReference>
<dbReference type="CDD" id="cd00082">
    <property type="entry name" value="HisKA"/>
    <property type="match status" value="1"/>
</dbReference>
<dbReference type="Proteomes" id="UP000774570">
    <property type="component" value="Unassembled WGS sequence"/>
</dbReference>
<dbReference type="SMART" id="SM00388">
    <property type="entry name" value="HisKA"/>
    <property type="match status" value="1"/>
</dbReference>
<evidence type="ECO:0000256" key="1">
    <source>
        <dbReference type="ARBA" id="ARBA00000085"/>
    </source>
</evidence>
<feature type="domain" description="Histidine kinase" evidence="12">
    <location>
        <begin position="331"/>
        <end position="550"/>
    </location>
</feature>
<accession>A0ABS7FNU5</accession>
<comment type="caution">
    <text evidence="14">The sequence shown here is derived from an EMBL/GenBank/DDBJ whole genome shotgun (WGS) entry which is preliminary data.</text>
</comment>
<comment type="catalytic activity">
    <reaction evidence="1">
        <text>ATP + protein L-histidine = ADP + protein N-phospho-L-histidine.</text>
        <dbReference type="EC" id="2.7.13.3"/>
    </reaction>
</comment>
<keyword evidence="5" id="KW-0808">Transferase</keyword>
<evidence type="ECO:0000256" key="8">
    <source>
        <dbReference type="ARBA" id="ARBA00022989"/>
    </source>
</evidence>
<dbReference type="InterPro" id="IPR003660">
    <property type="entry name" value="HAMP_dom"/>
</dbReference>
<keyword evidence="9" id="KW-0902">Two-component regulatory system</keyword>
<dbReference type="InterPro" id="IPR003661">
    <property type="entry name" value="HisK_dim/P_dom"/>
</dbReference>